<dbReference type="Proteomes" id="UP000251241">
    <property type="component" value="Unassembled WGS sequence"/>
</dbReference>
<name>A0A2X2IUG9_SPHMU</name>
<proteinExistence type="predicted"/>
<gene>
    <name evidence="1" type="ORF">NCTC11343_02220</name>
</gene>
<dbReference type="RefSeq" id="WP_218565354.1">
    <property type="nucleotide sequence ID" value="NZ_UAUU01000008.1"/>
</dbReference>
<accession>A0A2X2IUG9</accession>
<evidence type="ECO:0000313" key="2">
    <source>
        <dbReference type="Proteomes" id="UP000251241"/>
    </source>
</evidence>
<dbReference type="EMBL" id="UAUU01000008">
    <property type="protein sequence ID" value="SPZ85658.1"/>
    <property type="molecule type" value="Genomic_DNA"/>
</dbReference>
<organism evidence="1 2">
    <name type="scientific">Sphingobacterium multivorum</name>
    <dbReference type="NCBI Taxonomy" id="28454"/>
    <lineage>
        <taxon>Bacteria</taxon>
        <taxon>Pseudomonadati</taxon>
        <taxon>Bacteroidota</taxon>
        <taxon>Sphingobacteriia</taxon>
        <taxon>Sphingobacteriales</taxon>
        <taxon>Sphingobacteriaceae</taxon>
        <taxon>Sphingobacterium</taxon>
    </lineage>
</organism>
<protein>
    <submittedName>
        <fullName evidence="1">Uncharacterized protein</fullName>
    </submittedName>
</protein>
<dbReference type="AlphaFoldDB" id="A0A2X2IUG9"/>
<evidence type="ECO:0000313" key="1">
    <source>
        <dbReference type="EMBL" id="SPZ85658.1"/>
    </source>
</evidence>
<sequence>MGHKSLSGNYLNNDDDGGRMAYGWPICQQRNIGPPDKPTDRYGRIEAKGPIGAEGAARLYDRSFIRLDNISVGYTLQQP</sequence>
<reference evidence="1 2" key="1">
    <citation type="submission" date="2018-06" db="EMBL/GenBank/DDBJ databases">
        <authorList>
            <consortium name="Pathogen Informatics"/>
            <person name="Doyle S."/>
        </authorList>
    </citation>
    <scope>NUCLEOTIDE SEQUENCE [LARGE SCALE GENOMIC DNA]</scope>
    <source>
        <strain evidence="1 2">NCTC11343</strain>
    </source>
</reference>